<feature type="region of interest" description="Disordered" evidence="1">
    <location>
        <begin position="1"/>
        <end position="66"/>
    </location>
</feature>
<comment type="caution">
    <text evidence="2">The sequence shown here is derived from an EMBL/GenBank/DDBJ whole genome shotgun (WGS) entry which is preliminary data.</text>
</comment>
<organism evidence="2 3">
    <name type="scientific">Portunus trituberculatus</name>
    <name type="common">Swimming crab</name>
    <name type="synonym">Neptunus trituberculatus</name>
    <dbReference type="NCBI Taxonomy" id="210409"/>
    <lineage>
        <taxon>Eukaryota</taxon>
        <taxon>Metazoa</taxon>
        <taxon>Ecdysozoa</taxon>
        <taxon>Arthropoda</taxon>
        <taxon>Crustacea</taxon>
        <taxon>Multicrustacea</taxon>
        <taxon>Malacostraca</taxon>
        <taxon>Eumalacostraca</taxon>
        <taxon>Eucarida</taxon>
        <taxon>Decapoda</taxon>
        <taxon>Pleocyemata</taxon>
        <taxon>Brachyura</taxon>
        <taxon>Eubrachyura</taxon>
        <taxon>Portunoidea</taxon>
        <taxon>Portunidae</taxon>
        <taxon>Portuninae</taxon>
        <taxon>Portunus</taxon>
    </lineage>
</organism>
<gene>
    <name evidence="2" type="ORF">E2C01_066417</name>
</gene>
<keyword evidence="3" id="KW-1185">Reference proteome</keyword>
<dbReference type="EMBL" id="VSRR010034194">
    <property type="protein sequence ID" value="MPC72123.1"/>
    <property type="molecule type" value="Genomic_DNA"/>
</dbReference>
<name>A0A5B7HPP8_PORTR</name>
<evidence type="ECO:0000313" key="3">
    <source>
        <dbReference type="Proteomes" id="UP000324222"/>
    </source>
</evidence>
<sequence length="66" mass="7473">MNIQRGQRDESAQLDDNEQHVGVPSGLDVRRERREKRTLRGSSGQKSSRLMPRGVSGLLLPQVFSR</sequence>
<dbReference type="Proteomes" id="UP000324222">
    <property type="component" value="Unassembled WGS sequence"/>
</dbReference>
<dbReference type="AlphaFoldDB" id="A0A5B7HPP8"/>
<accession>A0A5B7HPP8</accession>
<evidence type="ECO:0000313" key="2">
    <source>
        <dbReference type="EMBL" id="MPC72123.1"/>
    </source>
</evidence>
<proteinExistence type="predicted"/>
<protein>
    <submittedName>
        <fullName evidence="2">Uncharacterized protein</fullName>
    </submittedName>
</protein>
<reference evidence="2 3" key="1">
    <citation type="submission" date="2019-05" db="EMBL/GenBank/DDBJ databases">
        <title>Another draft genome of Portunus trituberculatus and its Hox gene families provides insights of decapod evolution.</title>
        <authorList>
            <person name="Jeong J.-H."/>
            <person name="Song I."/>
            <person name="Kim S."/>
            <person name="Choi T."/>
            <person name="Kim D."/>
            <person name="Ryu S."/>
            <person name="Kim W."/>
        </authorList>
    </citation>
    <scope>NUCLEOTIDE SEQUENCE [LARGE SCALE GENOMIC DNA]</scope>
    <source>
        <tissue evidence="2">Muscle</tissue>
    </source>
</reference>
<feature type="compositionally biased region" description="Basic and acidic residues" evidence="1">
    <location>
        <begin position="1"/>
        <end position="11"/>
    </location>
</feature>
<evidence type="ECO:0000256" key="1">
    <source>
        <dbReference type="SAM" id="MobiDB-lite"/>
    </source>
</evidence>